<dbReference type="InterPro" id="IPR008928">
    <property type="entry name" value="6-hairpin_glycosidase_sf"/>
</dbReference>
<dbReference type="Gene3D" id="1.50.10.10">
    <property type="match status" value="1"/>
</dbReference>
<dbReference type="Proteomes" id="UP000283387">
    <property type="component" value="Unassembled WGS sequence"/>
</dbReference>
<evidence type="ECO:0000313" key="3">
    <source>
        <dbReference type="Proteomes" id="UP000283387"/>
    </source>
</evidence>
<keyword evidence="1" id="KW-0732">Signal</keyword>
<dbReference type="EMBL" id="RAPN01000001">
    <property type="protein sequence ID" value="RKD90887.1"/>
    <property type="molecule type" value="Genomic_DNA"/>
</dbReference>
<evidence type="ECO:0008006" key="4">
    <source>
        <dbReference type="Google" id="ProtNLM"/>
    </source>
</evidence>
<dbReference type="AlphaFoldDB" id="A0A419W613"/>
<feature type="chain" id="PRO_5019277982" description="Glycoside hydrolase family 65" evidence="1">
    <location>
        <begin position="27"/>
        <end position="722"/>
    </location>
</feature>
<evidence type="ECO:0000256" key="1">
    <source>
        <dbReference type="SAM" id="SignalP"/>
    </source>
</evidence>
<accession>A0A419W613</accession>
<comment type="caution">
    <text evidence="2">The sequence shown here is derived from an EMBL/GenBank/DDBJ whole genome shotgun (WGS) entry which is preliminary data.</text>
</comment>
<dbReference type="InterPro" id="IPR012341">
    <property type="entry name" value="6hp_glycosidase-like_sf"/>
</dbReference>
<evidence type="ECO:0000313" key="2">
    <source>
        <dbReference type="EMBL" id="RKD90887.1"/>
    </source>
</evidence>
<dbReference type="GO" id="GO:0005975">
    <property type="term" value="P:carbohydrate metabolic process"/>
    <property type="evidence" value="ECO:0007669"/>
    <property type="project" value="InterPro"/>
</dbReference>
<sequence length="722" mass="80777">MHPQKYSSIFTFFLLVFLHTSVGAYATTPKPIDRHALVTRHNIRWPWEERGQIPMGNGEFCIGVDGTGLQTFGGNTMSHWGWHSFPLPQGISPDQIPPTGSFINVKNGDHYIGPDTIPTGKQAIANWMYDNPHIVNLGRLRFVRYDGAELTVEDITSNAKRSIDLWTGTHTTSFVVSGEWINKGVWVNPAEMGGSGQQVTVTTYVHPHTDQVSVRVESDLIANGIIKVALDFPYPTLNNEIEWVGDFKRTENNLTTLTQTSKVRADFTRQVDDFTYHVAMSYSEGAKVTSSIFDGDKVWYLDGNGLSTLEFSTTYSPNPIGDIIADFESTREANKVYWENFWMNGGAIDLSESTDPRWFELERRIVLSQYLTAVQAAGSWPSSESGLMNIDPWRGQFHFEIIFFHQAHFALWDRWQLTDEAVRAYQHFVPTARARAKQFGFKGLEWPKSATPSGRSAPWEGNQALLWKQPQPLHFAELEYRLNPTGETLEKWAEVVFGTVDYMVDFLTLDKETETYHIELNMGRGEWGESRDNPQVLAFWHWGIEQGQTWRERMGLGREPNWDKVLNHLVKFPIKDGIYVDSQGRPLRLTGILGLMPPSEAITLETATRTYAKMKEMISQSSEGAFGSRNMGWGVAMGAVGQAKMGDAEGAVESLLGGLGTAFDIAGINRGLGGAYLPTNGALLYAAAVMAAGWDGAPDRNAPGFPDDGSWIVRWEGLKRAP</sequence>
<protein>
    <recommendedName>
        <fullName evidence="4">Glycoside hydrolase family 65</fullName>
    </recommendedName>
</protein>
<dbReference type="RefSeq" id="WP_120272248.1">
    <property type="nucleotide sequence ID" value="NZ_RAPN01000001.1"/>
</dbReference>
<name>A0A419W613_9BACT</name>
<feature type="signal peptide" evidence="1">
    <location>
        <begin position="1"/>
        <end position="26"/>
    </location>
</feature>
<dbReference type="SUPFAM" id="SSF48208">
    <property type="entry name" value="Six-hairpin glycosidases"/>
    <property type="match status" value="1"/>
</dbReference>
<proteinExistence type="predicted"/>
<reference evidence="2 3" key="1">
    <citation type="submission" date="2018-09" db="EMBL/GenBank/DDBJ databases">
        <title>Genomic Encyclopedia of Archaeal and Bacterial Type Strains, Phase II (KMG-II): from individual species to whole genera.</title>
        <authorList>
            <person name="Goeker M."/>
        </authorList>
    </citation>
    <scope>NUCLEOTIDE SEQUENCE [LARGE SCALE GENOMIC DNA]</scope>
    <source>
        <strain evidence="2 3">DSM 27148</strain>
    </source>
</reference>
<gene>
    <name evidence="2" type="ORF">BC643_1232</name>
</gene>
<organism evidence="2 3">
    <name type="scientific">Mangrovibacterium diazotrophicum</name>
    <dbReference type="NCBI Taxonomy" id="1261403"/>
    <lineage>
        <taxon>Bacteria</taxon>
        <taxon>Pseudomonadati</taxon>
        <taxon>Bacteroidota</taxon>
        <taxon>Bacteroidia</taxon>
        <taxon>Marinilabiliales</taxon>
        <taxon>Prolixibacteraceae</taxon>
        <taxon>Mangrovibacterium</taxon>
    </lineage>
</organism>
<keyword evidence="3" id="KW-1185">Reference proteome</keyword>